<name>A0ACB7STK0_HYAAI</name>
<comment type="caution">
    <text evidence="1">The sequence shown here is derived from an EMBL/GenBank/DDBJ whole genome shotgun (WGS) entry which is preliminary data.</text>
</comment>
<accession>A0ACB7STK0</accession>
<proteinExistence type="predicted"/>
<gene>
    <name evidence="1" type="ORF">HPB50_026770</name>
</gene>
<keyword evidence="2" id="KW-1185">Reference proteome</keyword>
<sequence length="282" mass="31464">MEPRPRLSTTQAASKEIIASSQSRNEGPKDSLEIDVSNIVRHMRQLLQNKGPSQDHELLEAVSPLHADLVLQMHGRMRGLVNRSSTFVLINEDRCSSVYYEHLDGDVEDGLRSRIKNEAITSPSSTASNDDQDAAVCAGEPHRECAAISSSRPANESTIEGEHQEREDHALKDIDTQVTSLPRSQLVREGEPRSDVNSQREECCVSGIAEAESTKQYYDLGVVQLQKQETLKSSAYEVARQRAKVHRLPPAPQTRITTECTGTREESHHEKRGAYRPKSDSR</sequence>
<protein>
    <submittedName>
        <fullName evidence="1">Uncharacterized protein</fullName>
    </submittedName>
</protein>
<reference evidence="1" key="1">
    <citation type="submission" date="2020-05" db="EMBL/GenBank/DDBJ databases">
        <title>Large-scale comparative analyses of tick genomes elucidate their genetic diversity and vector capacities.</title>
        <authorList>
            <person name="Jia N."/>
            <person name="Wang J."/>
            <person name="Shi W."/>
            <person name="Du L."/>
            <person name="Sun Y."/>
            <person name="Zhan W."/>
            <person name="Jiang J."/>
            <person name="Wang Q."/>
            <person name="Zhang B."/>
            <person name="Ji P."/>
            <person name="Sakyi L.B."/>
            <person name="Cui X."/>
            <person name="Yuan T."/>
            <person name="Jiang B."/>
            <person name="Yang W."/>
            <person name="Lam T.T.-Y."/>
            <person name="Chang Q."/>
            <person name="Ding S."/>
            <person name="Wang X."/>
            <person name="Zhu J."/>
            <person name="Ruan X."/>
            <person name="Zhao L."/>
            <person name="Wei J."/>
            <person name="Que T."/>
            <person name="Du C."/>
            <person name="Cheng J."/>
            <person name="Dai P."/>
            <person name="Han X."/>
            <person name="Huang E."/>
            <person name="Gao Y."/>
            <person name="Liu J."/>
            <person name="Shao H."/>
            <person name="Ye R."/>
            <person name="Li L."/>
            <person name="Wei W."/>
            <person name="Wang X."/>
            <person name="Wang C."/>
            <person name="Yang T."/>
            <person name="Huo Q."/>
            <person name="Li W."/>
            <person name="Guo W."/>
            <person name="Chen H."/>
            <person name="Zhou L."/>
            <person name="Ni X."/>
            <person name="Tian J."/>
            <person name="Zhou Y."/>
            <person name="Sheng Y."/>
            <person name="Liu T."/>
            <person name="Pan Y."/>
            <person name="Xia L."/>
            <person name="Li J."/>
            <person name="Zhao F."/>
            <person name="Cao W."/>
        </authorList>
    </citation>
    <scope>NUCLEOTIDE SEQUENCE</scope>
    <source>
        <strain evidence="1">Hyas-2018</strain>
    </source>
</reference>
<evidence type="ECO:0000313" key="1">
    <source>
        <dbReference type="EMBL" id="KAH6937331.1"/>
    </source>
</evidence>
<evidence type="ECO:0000313" key="2">
    <source>
        <dbReference type="Proteomes" id="UP000821845"/>
    </source>
</evidence>
<dbReference type="EMBL" id="CM023483">
    <property type="protein sequence ID" value="KAH6937331.1"/>
    <property type="molecule type" value="Genomic_DNA"/>
</dbReference>
<dbReference type="Proteomes" id="UP000821845">
    <property type="component" value="Chromosome 3"/>
</dbReference>
<organism evidence="1 2">
    <name type="scientific">Hyalomma asiaticum</name>
    <name type="common">Tick</name>
    <dbReference type="NCBI Taxonomy" id="266040"/>
    <lineage>
        <taxon>Eukaryota</taxon>
        <taxon>Metazoa</taxon>
        <taxon>Ecdysozoa</taxon>
        <taxon>Arthropoda</taxon>
        <taxon>Chelicerata</taxon>
        <taxon>Arachnida</taxon>
        <taxon>Acari</taxon>
        <taxon>Parasitiformes</taxon>
        <taxon>Ixodida</taxon>
        <taxon>Ixodoidea</taxon>
        <taxon>Ixodidae</taxon>
        <taxon>Hyalomminae</taxon>
        <taxon>Hyalomma</taxon>
    </lineage>
</organism>